<comment type="caution">
    <text evidence="9">The sequence shown here is derived from an EMBL/GenBank/DDBJ whole genome shotgun (WGS) entry which is preliminary data.</text>
</comment>
<keyword evidence="10" id="KW-1185">Reference proteome</keyword>
<feature type="signal peptide" evidence="8">
    <location>
        <begin position="1"/>
        <end position="26"/>
    </location>
</feature>
<evidence type="ECO:0000313" key="10">
    <source>
        <dbReference type="Proteomes" id="UP000245207"/>
    </source>
</evidence>
<proteinExistence type="inferred from homology"/>
<feature type="chain" id="PRO_5015649701" evidence="8">
    <location>
        <begin position="27"/>
        <end position="353"/>
    </location>
</feature>
<evidence type="ECO:0000256" key="7">
    <source>
        <dbReference type="ARBA" id="ARBA00023098"/>
    </source>
</evidence>
<reference evidence="9 10" key="1">
    <citation type="journal article" date="2018" name="Mol. Plant">
        <title>The genome of Artemisia annua provides insight into the evolution of Asteraceae family and artemisinin biosynthesis.</title>
        <authorList>
            <person name="Shen Q."/>
            <person name="Zhang L."/>
            <person name="Liao Z."/>
            <person name="Wang S."/>
            <person name="Yan T."/>
            <person name="Shi P."/>
            <person name="Liu M."/>
            <person name="Fu X."/>
            <person name="Pan Q."/>
            <person name="Wang Y."/>
            <person name="Lv Z."/>
            <person name="Lu X."/>
            <person name="Zhang F."/>
            <person name="Jiang W."/>
            <person name="Ma Y."/>
            <person name="Chen M."/>
            <person name="Hao X."/>
            <person name="Li L."/>
            <person name="Tang Y."/>
            <person name="Lv G."/>
            <person name="Zhou Y."/>
            <person name="Sun X."/>
            <person name="Brodelius P.E."/>
            <person name="Rose J.K.C."/>
            <person name="Tang K."/>
        </authorList>
    </citation>
    <scope>NUCLEOTIDE SEQUENCE [LARGE SCALE GENOMIC DNA]</scope>
    <source>
        <strain evidence="10">cv. Huhao1</strain>
        <tissue evidence="9">Leaf</tissue>
    </source>
</reference>
<organism evidence="9 10">
    <name type="scientific">Artemisia annua</name>
    <name type="common">Sweet wormwood</name>
    <dbReference type="NCBI Taxonomy" id="35608"/>
    <lineage>
        <taxon>Eukaryota</taxon>
        <taxon>Viridiplantae</taxon>
        <taxon>Streptophyta</taxon>
        <taxon>Embryophyta</taxon>
        <taxon>Tracheophyta</taxon>
        <taxon>Spermatophyta</taxon>
        <taxon>Magnoliopsida</taxon>
        <taxon>eudicotyledons</taxon>
        <taxon>Gunneridae</taxon>
        <taxon>Pentapetalae</taxon>
        <taxon>asterids</taxon>
        <taxon>campanulids</taxon>
        <taxon>Asterales</taxon>
        <taxon>Asteraceae</taxon>
        <taxon>Asteroideae</taxon>
        <taxon>Anthemideae</taxon>
        <taxon>Artemisiinae</taxon>
        <taxon>Artemisia</taxon>
    </lineage>
</organism>
<keyword evidence="7" id="KW-0443">Lipid metabolism</keyword>
<dbReference type="OrthoDB" id="1683520at2759"/>
<evidence type="ECO:0000256" key="8">
    <source>
        <dbReference type="SAM" id="SignalP"/>
    </source>
</evidence>
<dbReference type="InterPro" id="IPR051238">
    <property type="entry name" value="GDSL_esterase/lipase"/>
</dbReference>
<dbReference type="InterPro" id="IPR001087">
    <property type="entry name" value="GDSL"/>
</dbReference>
<dbReference type="Proteomes" id="UP000245207">
    <property type="component" value="Unassembled WGS sequence"/>
</dbReference>
<evidence type="ECO:0000313" key="9">
    <source>
        <dbReference type="EMBL" id="PWA74417.1"/>
    </source>
</evidence>
<evidence type="ECO:0000256" key="1">
    <source>
        <dbReference type="ARBA" id="ARBA00004613"/>
    </source>
</evidence>
<evidence type="ECO:0000256" key="3">
    <source>
        <dbReference type="ARBA" id="ARBA00022525"/>
    </source>
</evidence>
<dbReference type="GO" id="GO:0005576">
    <property type="term" value="C:extracellular region"/>
    <property type="evidence" value="ECO:0007669"/>
    <property type="project" value="UniProtKB-SubCell"/>
</dbReference>
<dbReference type="PANTHER" id="PTHR45650">
    <property type="entry name" value="GDSL-LIKE LIPASE/ACYLHYDROLASE-RELATED"/>
    <property type="match status" value="1"/>
</dbReference>
<evidence type="ECO:0000256" key="4">
    <source>
        <dbReference type="ARBA" id="ARBA00022729"/>
    </source>
</evidence>
<evidence type="ECO:0000256" key="2">
    <source>
        <dbReference type="ARBA" id="ARBA00008668"/>
    </source>
</evidence>
<dbReference type="AlphaFoldDB" id="A0A2U1NLL6"/>
<evidence type="ECO:0000256" key="5">
    <source>
        <dbReference type="ARBA" id="ARBA00022801"/>
    </source>
</evidence>
<dbReference type="Pfam" id="PF00657">
    <property type="entry name" value="Lipase_GDSL"/>
    <property type="match status" value="1"/>
</dbReference>
<dbReference type="STRING" id="35608.A0A2U1NLL6"/>
<keyword evidence="5 9" id="KW-0378">Hydrolase</keyword>
<dbReference type="GO" id="GO:0016788">
    <property type="term" value="F:hydrolase activity, acting on ester bonds"/>
    <property type="evidence" value="ECO:0007669"/>
    <property type="project" value="InterPro"/>
</dbReference>
<keyword evidence="6" id="KW-0442">Lipid degradation</keyword>
<dbReference type="Gene3D" id="3.40.50.1110">
    <property type="entry name" value="SGNH hydrolase"/>
    <property type="match status" value="1"/>
</dbReference>
<dbReference type="InterPro" id="IPR036514">
    <property type="entry name" value="SGNH_hydro_sf"/>
</dbReference>
<protein>
    <submittedName>
        <fullName evidence="9">GDSL-like Lipase/Acylhydrolase superfamily protein</fullName>
    </submittedName>
</protein>
<name>A0A2U1NLL6_ARTAN</name>
<gene>
    <name evidence="9" type="ORF">CTI12_AA252590</name>
</gene>
<keyword evidence="4 8" id="KW-0732">Signal</keyword>
<comment type="similarity">
    <text evidence="2">Belongs to the 'GDSL' lipolytic enzyme family.</text>
</comment>
<dbReference type="SUPFAM" id="SSF52266">
    <property type="entry name" value="SGNH hydrolase"/>
    <property type="match status" value="1"/>
</dbReference>
<sequence length="353" mass="39561">MGYNFGLFLSVHVITVLMHFRTYIVSEKPQVPCYFIFGDSMVDSGNNNDLDTKWKANYPPYGIDFPNGPTGRFTNGRTSADYIGQLLGFDGFIPSYANATDKDISKGVNYASGGCGIRDETGSHNGDRISLDRQLRNHYSTISRLSRIQQNTTFLRKCIYLVNIGSNDYINNYLMPERYSTSREYTTNEYAEVLIQKYSKQLRTLYSLGGRKIALFGLTQIGCTPLLVNKLGSDGKPCVKSADDAVNLFNARFKPLVDELNKEKSDARFTFINTAGILYPQGMVSFRTPICCQLTGVWSCTPNSQPCPIRSASTFFDSLHPSELSNIAIATRAYKAFLPTDAYPYDIHHLTQI</sequence>
<accession>A0A2U1NLL6</accession>
<dbReference type="InterPro" id="IPR035669">
    <property type="entry name" value="SGNH_plant_lipase-like"/>
</dbReference>
<dbReference type="PANTHER" id="PTHR45650:SF9">
    <property type="entry name" value="SGNH HYDROLASE-TYPE ESTERASE DOMAIN-CONTAINING PROTEIN"/>
    <property type="match status" value="1"/>
</dbReference>
<evidence type="ECO:0000256" key="6">
    <source>
        <dbReference type="ARBA" id="ARBA00022963"/>
    </source>
</evidence>
<comment type="subcellular location">
    <subcellularLocation>
        <location evidence="1">Secreted</location>
    </subcellularLocation>
</comment>
<dbReference type="CDD" id="cd01837">
    <property type="entry name" value="SGNH_plant_lipase_like"/>
    <property type="match status" value="1"/>
</dbReference>
<keyword evidence="3" id="KW-0964">Secreted</keyword>
<dbReference type="EMBL" id="PKPP01002570">
    <property type="protein sequence ID" value="PWA74417.1"/>
    <property type="molecule type" value="Genomic_DNA"/>
</dbReference>
<dbReference type="GO" id="GO:0016042">
    <property type="term" value="P:lipid catabolic process"/>
    <property type="evidence" value="ECO:0007669"/>
    <property type="project" value="UniProtKB-KW"/>
</dbReference>